<proteinExistence type="inferred from homology"/>
<organism evidence="3 4">
    <name type="scientific">Hymenobacter setariae</name>
    <dbReference type="NCBI Taxonomy" id="2594794"/>
    <lineage>
        <taxon>Bacteria</taxon>
        <taxon>Pseudomonadati</taxon>
        <taxon>Bacteroidota</taxon>
        <taxon>Cytophagia</taxon>
        <taxon>Cytophagales</taxon>
        <taxon>Hymenobacteraceae</taxon>
        <taxon>Hymenobacter</taxon>
    </lineage>
</organism>
<name>A0A558C291_9BACT</name>
<gene>
    <name evidence="3" type="ORF">FNT36_01505</name>
</gene>
<dbReference type="Pfam" id="PF12850">
    <property type="entry name" value="Metallophos_2"/>
    <property type="match status" value="1"/>
</dbReference>
<dbReference type="Gene3D" id="3.60.21.10">
    <property type="match status" value="1"/>
</dbReference>
<evidence type="ECO:0000256" key="1">
    <source>
        <dbReference type="ARBA" id="ARBA00008950"/>
    </source>
</evidence>
<sequence>MTRIGLLSDTHGYLDERIIHHLQGADEVWHAGDFGSAEVLMTLAGLAPVFRGVYGNIDGPEIRGTEPLVQDFTVEGLRVLMTHIGGYPGRYAPPARQQLAQARPGLFVSGHSHILRVMPDARLNLLHLNPGAAGMHGFHKVRTLLRFGIHRGHVVDMQAVELGPRALPPAAKRSA</sequence>
<feature type="domain" description="Calcineurin-like phosphoesterase" evidence="2">
    <location>
        <begin position="3"/>
        <end position="147"/>
    </location>
</feature>
<comment type="caution">
    <text evidence="3">The sequence shown here is derived from an EMBL/GenBank/DDBJ whole genome shotgun (WGS) entry which is preliminary data.</text>
</comment>
<dbReference type="AlphaFoldDB" id="A0A558C291"/>
<reference evidence="3 4" key="1">
    <citation type="submission" date="2019-07" db="EMBL/GenBank/DDBJ databases">
        <title>Hymenobacter sp. straun FUR1 Genome sequencing and assembly.</title>
        <authorList>
            <person name="Chhetri G."/>
        </authorList>
    </citation>
    <scope>NUCLEOTIDE SEQUENCE [LARGE SCALE GENOMIC DNA]</scope>
    <source>
        <strain evidence="3 4">Fur1</strain>
    </source>
</reference>
<dbReference type="SUPFAM" id="SSF56300">
    <property type="entry name" value="Metallo-dependent phosphatases"/>
    <property type="match status" value="1"/>
</dbReference>
<dbReference type="InterPro" id="IPR029052">
    <property type="entry name" value="Metallo-depent_PP-like"/>
</dbReference>
<evidence type="ECO:0000259" key="2">
    <source>
        <dbReference type="Pfam" id="PF12850"/>
    </source>
</evidence>
<dbReference type="OrthoDB" id="9785951at2"/>
<accession>A0A558C291</accession>
<comment type="similarity">
    <text evidence="1">Belongs to the metallophosphoesterase superfamily. YfcE family.</text>
</comment>
<dbReference type="EMBL" id="VMRJ01000001">
    <property type="protein sequence ID" value="TVT42797.1"/>
    <property type="molecule type" value="Genomic_DNA"/>
</dbReference>
<evidence type="ECO:0000313" key="3">
    <source>
        <dbReference type="EMBL" id="TVT42797.1"/>
    </source>
</evidence>
<evidence type="ECO:0000313" key="4">
    <source>
        <dbReference type="Proteomes" id="UP000317624"/>
    </source>
</evidence>
<dbReference type="Proteomes" id="UP000317624">
    <property type="component" value="Unassembled WGS sequence"/>
</dbReference>
<dbReference type="InterPro" id="IPR024654">
    <property type="entry name" value="Calcineurin-like_PHP_lpxH"/>
</dbReference>
<protein>
    <submittedName>
        <fullName evidence="3">Metallophosphoesterase family protein</fullName>
    </submittedName>
</protein>
<keyword evidence="4" id="KW-1185">Reference proteome</keyword>